<reference evidence="2" key="1">
    <citation type="submission" date="2015-05" db="EMBL/GenBank/DDBJ databases">
        <authorList>
            <person name="Fogelqvist Johan"/>
        </authorList>
    </citation>
    <scope>NUCLEOTIDE SEQUENCE [LARGE SCALE GENOMIC DNA]</scope>
</reference>
<accession>A0A0G4LU44</accession>
<gene>
    <name evidence="1" type="ORF">BN1723_013499</name>
</gene>
<evidence type="ECO:0000313" key="2">
    <source>
        <dbReference type="Proteomes" id="UP000045706"/>
    </source>
</evidence>
<dbReference type="AlphaFoldDB" id="A0A0G4LU44"/>
<name>A0A0G4LU44_VERLO</name>
<proteinExistence type="predicted"/>
<dbReference type="EMBL" id="CVQI01017335">
    <property type="protein sequence ID" value="CRK25115.1"/>
    <property type="molecule type" value="Genomic_DNA"/>
</dbReference>
<evidence type="ECO:0000313" key="1">
    <source>
        <dbReference type="EMBL" id="CRK25115.1"/>
    </source>
</evidence>
<protein>
    <submittedName>
        <fullName evidence="1">Uncharacterized protein</fullName>
    </submittedName>
</protein>
<dbReference type="Proteomes" id="UP000045706">
    <property type="component" value="Unassembled WGS sequence"/>
</dbReference>
<organism evidence="1 2">
    <name type="scientific">Verticillium longisporum</name>
    <name type="common">Verticillium dahliae var. longisporum</name>
    <dbReference type="NCBI Taxonomy" id="100787"/>
    <lineage>
        <taxon>Eukaryota</taxon>
        <taxon>Fungi</taxon>
        <taxon>Dikarya</taxon>
        <taxon>Ascomycota</taxon>
        <taxon>Pezizomycotina</taxon>
        <taxon>Sordariomycetes</taxon>
        <taxon>Hypocreomycetidae</taxon>
        <taxon>Glomerellales</taxon>
        <taxon>Plectosphaerellaceae</taxon>
        <taxon>Verticillium</taxon>
    </lineage>
</organism>
<sequence length="259" mass="29517">MASSVRYLIQRTGLGSKFKRGGWKSDLDCDPPWVTAGGSIHKKALKPLKKRLTLLPDLLSDLPASGKPNYHTAFSSFHPVMALPSPEEKKGTYLEYSTLEWAIENRLTNGQPEGETSRVWNAILSKIYRIEDGYMTGPYMTGPEMLHEGGRAGLFTAHIAFNPMHEEKKFLVVECKAPGRETDDDLWAEAADQLARHLKSFKPRNRLYRAIANAKAVRFYELNDGNLVDFQNDGQILWLDRQCQSVMRKLLFFRDNHLF</sequence>